<dbReference type="RefSeq" id="WP_129237632.1">
    <property type="nucleotide sequence ID" value="NZ_CP035464.1"/>
</dbReference>
<gene>
    <name evidence="1" type="ORF">ESN35_06715</name>
</gene>
<name>A0A4P6DYY6_9BIFI</name>
<reference evidence="1 2" key="1">
    <citation type="submission" date="2019-01" db="EMBL/GenBank/DDBJ databases">
        <title>Complete genome sequence of Bifidobacterium gallinarum CACC 514.</title>
        <authorList>
            <person name="Jung M."/>
        </authorList>
    </citation>
    <scope>NUCLEOTIDE SEQUENCE [LARGE SCALE GENOMIC DNA]</scope>
    <source>
        <strain evidence="1 2">CACC 514</strain>
    </source>
</reference>
<accession>A0A4P6DYY6</accession>
<proteinExistence type="predicted"/>
<sequence>MLIPPIDTKAVAFHAGMDEYARNWVKVFVCAACGTATVEDSPHYCSKCHRPVCLGCAMCATECEHRTRKGIFQPPRLGRKKTEQLDKLLDKLISERNKLC</sequence>
<protein>
    <submittedName>
        <fullName evidence="1">Uncharacterized protein</fullName>
    </submittedName>
</protein>
<dbReference type="Proteomes" id="UP000293589">
    <property type="component" value="Chromosome"/>
</dbReference>
<evidence type="ECO:0000313" key="2">
    <source>
        <dbReference type="Proteomes" id="UP000293589"/>
    </source>
</evidence>
<dbReference type="AlphaFoldDB" id="A0A4P6DYY6"/>
<dbReference type="EMBL" id="CP035464">
    <property type="protein sequence ID" value="QAY33128.1"/>
    <property type="molecule type" value="Genomic_DNA"/>
</dbReference>
<organism evidence="1 2">
    <name type="scientific">Bifidobacterium pullorum subsp. gallinarum</name>
    <dbReference type="NCBI Taxonomy" id="78344"/>
    <lineage>
        <taxon>Bacteria</taxon>
        <taxon>Bacillati</taxon>
        <taxon>Actinomycetota</taxon>
        <taxon>Actinomycetes</taxon>
        <taxon>Bifidobacteriales</taxon>
        <taxon>Bifidobacteriaceae</taxon>
        <taxon>Bifidobacterium</taxon>
    </lineage>
</organism>
<dbReference type="KEGG" id="bgx:ESN35_06715"/>
<evidence type="ECO:0000313" key="1">
    <source>
        <dbReference type="EMBL" id="QAY33128.1"/>
    </source>
</evidence>